<proteinExistence type="predicted"/>
<sequence>MIKKNFLNDKSLKEIVSKSATYFFLRIFAFVFAYLFAILTTRNFGESTFGYVTLAFSILMISSVICRLGFDINLTRIVAQDKENKQIGLYTKSIIISFLLSLLLSIIIYFNANYISINIFNKEGFIPYLKWISFAIPLWSMILINSFVFRGYKKTFLYSIFNSFGRFLLTTILLITFIYLYGDKYVYAPIVAHFFGLVILCIGSFIFIKKTIKDVSLKNEMPFKLFFNSSFPMFLSTSLIILLTWVDKVYLGYYVEEEKIGIYDISLRIAALIGFTLEALNSILTPKISEAYINKDYKTMQKEITFSAKINFFLSIGVFLFIIIFSKYILQVFSEKFIQGQIVLFICCIGQLVNAFSGPVGNILQMTGQQKIFTKIIAIAFLINLILNPILIQIYDIEGAAISMVISMVFWNFTSSYFVYKKLGIKSYYLPFIK</sequence>
<dbReference type="InterPro" id="IPR050833">
    <property type="entry name" value="Poly_Biosynth_Transport"/>
</dbReference>
<keyword evidence="8" id="KW-1185">Reference proteome</keyword>
<protein>
    <submittedName>
        <fullName evidence="7">Uncharacterized protein</fullName>
    </submittedName>
</protein>
<gene>
    <name evidence="7" type="ORF">LPB138_10960</name>
</gene>
<feature type="transmembrane region" description="Helical" evidence="6">
    <location>
        <begin position="342"/>
        <end position="364"/>
    </location>
</feature>
<feature type="transmembrane region" description="Helical" evidence="6">
    <location>
        <begin position="20"/>
        <end position="39"/>
    </location>
</feature>
<name>A0A1D8P9E5_9FLAO</name>
<feature type="transmembrane region" description="Helical" evidence="6">
    <location>
        <begin position="225"/>
        <end position="245"/>
    </location>
</feature>
<keyword evidence="4 6" id="KW-1133">Transmembrane helix</keyword>
<evidence type="ECO:0000256" key="2">
    <source>
        <dbReference type="ARBA" id="ARBA00022475"/>
    </source>
</evidence>
<feature type="transmembrane region" description="Helical" evidence="6">
    <location>
        <begin position="401"/>
        <end position="420"/>
    </location>
</feature>
<evidence type="ECO:0000256" key="4">
    <source>
        <dbReference type="ARBA" id="ARBA00022989"/>
    </source>
</evidence>
<evidence type="ECO:0000256" key="5">
    <source>
        <dbReference type="ARBA" id="ARBA00023136"/>
    </source>
</evidence>
<dbReference type="GO" id="GO:0005886">
    <property type="term" value="C:plasma membrane"/>
    <property type="evidence" value="ECO:0007669"/>
    <property type="project" value="UniProtKB-SubCell"/>
</dbReference>
<organism evidence="7 8">
    <name type="scientific">Urechidicola croceus</name>
    <dbReference type="NCBI Taxonomy" id="1850246"/>
    <lineage>
        <taxon>Bacteria</taxon>
        <taxon>Pseudomonadati</taxon>
        <taxon>Bacteroidota</taxon>
        <taxon>Flavobacteriia</taxon>
        <taxon>Flavobacteriales</taxon>
        <taxon>Flavobacteriaceae</taxon>
        <taxon>Urechidicola</taxon>
    </lineage>
</organism>
<feature type="transmembrane region" description="Helical" evidence="6">
    <location>
        <begin position="186"/>
        <end position="205"/>
    </location>
</feature>
<feature type="transmembrane region" description="Helical" evidence="6">
    <location>
        <begin position="156"/>
        <end position="180"/>
    </location>
</feature>
<dbReference type="AlphaFoldDB" id="A0A1D8P9E5"/>
<evidence type="ECO:0000256" key="6">
    <source>
        <dbReference type="SAM" id="Phobius"/>
    </source>
</evidence>
<dbReference type="PANTHER" id="PTHR30250:SF11">
    <property type="entry name" value="O-ANTIGEN TRANSPORTER-RELATED"/>
    <property type="match status" value="1"/>
</dbReference>
<evidence type="ECO:0000256" key="3">
    <source>
        <dbReference type="ARBA" id="ARBA00022692"/>
    </source>
</evidence>
<evidence type="ECO:0000256" key="1">
    <source>
        <dbReference type="ARBA" id="ARBA00004651"/>
    </source>
</evidence>
<feature type="transmembrane region" description="Helical" evidence="6">
    <location>
        <begin position="306"/>
        <end position="330"/>
    </location>
</feature>
<keyword evidence="2" id="KW-1003">Cell membrane</keyword>
<feature type="transmembrane region" description="Helical" evidence="6">
    <location>
        <begin position="265"/>
        <end position="285"/>
    </location>
</feature>
<dbReference type="Pfam" id="PF01943">
    <property type="entry name" value="Polysacc_synt"/>
    <property type="match status" value="1"/>
</dbReference>
<feature type="transmembrane region" description="Helical" evidence="6">
    <location>
        <begin position="90"/>
        <end position="111"/>
    </location>
</feature>
<dbReference type="Proteomes" id="UP000176050">
    <property type="component" value="Chromosome"/>
</dbReference>
<keyword evidence="5 6" id="KW-0472">Membrane</keyword>
<keyword evidence="3 6" id="KW-0812">Transmembrane</keyword>
<dbReference type="KEGG" id="lul:LPB138_10960"/>
<dbReference type="RefSeq" id="WP_070237329.1">
    <property type="nucleotide sequence ID" value="NZ_CP017478.1"/>
</dbReference>
<evidence type="ECO:0000313" key="7">
    <source>
        <dbReference type="EMBL" id="AOW21165.1"/>
    </source>
</evidence>
<dbReference type="InterPro" id="IPR002797">
    <property type="entry name" value="Polysacc_synth"/>
</dbReference>
<dbReference type="EMBL" id="CP017478">
    <property type="protein sequence ID" value="AOW21165.1"/>
    <property type="molecule type" value="Genomic_DNA"/>
</dbReference>
<feature type="transmembrane region" description="Helical" evidence="6">
    <location>
        <begin position="51"/>
        <end position="70"/>
    </location>
</feature>
<evidence type="ECO:0000313" key="8">
    <source>
        <dbReference type="Proteomes" id="UP000176050"/>
    </source>
</evidence>
<feature type="transmembrane region" description="Helical" evidence="6">
    <location>
        <begin position="376"/>
        <end position="395"/>
    </location>
</feature>
<comment type="subcellular location">
    <subcellularLocation>
        <location evidence="1">Cell membrane</location>
        <topology evidence="1">Multi-pass membrane protein</topology>
    </subcellularLocation>
</comment>
<dbReference type="STRING" id="1850246.LPB138_10960"/>
<reference evidence="7 8" key="1">
    <citation type="submission" date="2016-10" db="EMBL/GenBank/DDBJ databases">
        <title>Lutibacter sp. LPB0138, isolated from marine gastropod.</title>
        <authorList>
            <person name="Kim E."/>
            <person name="Yi H."/>
        </authorList>
    </citation>
    <scope>NUCLEOTIDE SEQUENCE [LARGE SCALE GENOMIC DNA]</scope>
    <source>
        <strain evidence="7 8">LPB0138</strain>
    </source>
</reference>
<dbReference type="PANTHER" id="PTHR30250">
    <property type="entry name" value="PST FAMILY PREDICTED COLANIC ACID TRANSPORTER"/>
    <property type="match status" value="1"/>
</dbReference>
<accession>A0A1D8P9E5</accession>
<dbReference type="CDD" id="cd13128">
    <property type="entry name" value="MATE_Wzx_like"/>
    <property type="match status" value="1"/>
</dbReference>
<feature type="transmembrane region" description="Helical" evidence="6">
    <location>
        <begin position="131"/>
        <end position="149"/>
    </location>
</feature>